<name>A0AAV7T2S7_PLEWA</name>
<evidence type="ECO:0000313" key="2">
    <source>
        <dbReference type="Proteomes" id="UP001066276"/>
    </source>
</evidence>
<accession>A0AAV7T2S7</accession>
<comment type="caution">
    <text evidence="1">The sequence shown here is derived from an EMBL/GenBank/DDBJ whole genome shotgun (WGS) entry which is preliminary data.</text>
</comment>
<dbReference type="AlphaFoldDB" id="A0AAV7T2S7"/>
<dbReference type="Proteomes" id="UP001066276">
    <property type="component" value="Chromosome 4_1"/>
</dbReference>
<reference evidence="1" key="1">
    <citation type="journal article" date="2022" name="bioRxiv">
        <title>Sequencing and chromosome-scale assembly of the giantPleurodeles waltlgenome.</title>
        <authorList>
            <person name="Brown T."/>
            <person name="Elewa A."/>
            <person name="Iarovenko S."/>
            <person name="Subramanian E."/>
            <person name="Araus A.J."/>
            <person name="Petzold A."/>
            <person name="Susuki M."/>
            <person name="Suzuki K.-i.T."/>
            <person name="Hayashi T."/>
            <person name="Toyoda A."/>
            <person name="Oliveira C."/>
            <person name="Osipova E."/>
            <person name="Leigh N.D."/>
            <person name="Simon A."/>
            <person name="Yun M.H."/>
        </authorList>
    </citation>
    <scope>NUCLEOTIDE SEQUENCE</scope>
    <source>
        <strain evidence="1">20211129_DDA</strain>
        <tissue evidence="1">Liver</tissue>
    </source>
</reference>
<sequence length="109" mass="11901">MVMLGLAAGGAWSGEDHSRYLLLEHGARTGVIEELSVNKSFNEVKKVLPSKEIKYMMLFPDYLRVMAEGTLGLGGDMNNALDPKRDQGALGRTDMGPPKTFVDAMDIVD</sequence>
<gene>
    <name evidence="1" type="ORF">NDU88_002570</name>
</gene>
<organism evidence="1 2">
    <name type="scientific">Pleurodeles waltl</name>
    <name type="common">Iberian ribbed newt</name>
    <dbReference type="NCBI Taxonomy" id="8319"/>
    <lineage>
        <taxon>Eukaryota</taxon>
        <taxon>Metazoa</taxon>
        <taxon>Chordata</taxon>
        <taxon>Craniata</taxon>
        <taxon>Vertebrata</taxon>
        <taxon>Euteleostomi</taxon>
        <taxon>Amphibia</taxon>
        <taxon>Batrachia</taxon>
        <taxon>Caudata</taxon>
        <taxon>Salamandroidea</taxon>
        <taxon>Salamandridae</taxon>
        <taxon>Pleurodelinae</taxon>
        <taxon>Pleurodeles</taxon>
    </lineage>
</organism>
<proteinExistence type="predicted"/>
<dbReference type="EMBL" id="JANPWB010000007">
    <property type="protein sequence ID" value="KAJ1170697.1"/>
    <property type="molecule type" value="Genomic_DNA"/>
</dbReference>
<protein>
    <submittedName>
        <fullName evidence="1">Uncharacterized protein</fullName>
    </submittedName>
</protein>
<evidence type="ECO:0000313" key="1">
    <source>
        <dbReference type="EMBL" id="KAJ1170697.1"/>
    </source>
</evidence>
<keyword evidence="2" id="KW-1185">Reference proteome</keyword>